<protein>
    <submittedName>
        <fullName evidence="1">Uncharacterized protein At3g06530-like</fullName>
    </submittedName>
</protein>
<dbReference type="AlphaFoldDB" id="A0A2P2LZ66"/>
<dbReference type="EMBL" id="GGEC01042786">
    <property type="protein sequence ID" value="MBX23270.1"/>
    <property type="molecule type" value="Transcribed_RNA"/>
</dbReference>
<organism evidence="1">
    <name type="scientific">Rhizophora mucronata</name>
    <name type="common">Asiatic mangrove</name>
    <dbReference type="NCBI Taxonomy" id="61149"/>
    <lineage>
        <taxon>Eukaryota</taxon>
        <taxon>Viridiplantae</taxon>
        <taxon>Streptophyta</taxon>
        <taxon>Embryophyta</taxon>
        <taxon>Tracheophyta</taxon>
        <taxon>Spermatophyta</taxon>
        <taxon>Magnoliopsida</taxon>
        <taxon>eudicotyledons</taxon>
        <taxon>Gunneridae</taxon>
        <taxon>Pentapetalae</taxon>
        <taxon>rosids</taxon>
        <taxon>fabids</taxon>
        <taxon>Malpighiales</taxon>
        <taxon>Rhizophoraceae</taxon>
        <taxon>Rhizophora</taxon>
    </lineage>
</organism>
<accession>A0A2P2LZ66</accession>
<name>A0A2P2LZ66_RHIMU</name>
<reference evidence="1" key="1">
    <citation type="submission" date="2018-02" db="EMBL/GenBank/DDBJ databases">
        <title>Rhizophora mucronata_Transcriptome.</title>
        <authorList>
            <person name="Meera S.P."/>
            <person name="Sreeshan A."/>
            <person name="Augustine A."/>
        </authorList>
    </citation>
    <scope>NUCLEOTIDE SEQUENCE</scope>
    <source>
        <tissue evidence="1">Leaf</tissue>
    </source>
</reference>
<evidence type="ECO:0000313" key="1">
    <source>
        <dbReference type="EMBL" id="MBX23270.1"/>
    </source>
</evidence>
<sequence length="59" mass="6766">MVVRTSLKIRKLYLFSLNTPQVTVYDKNSAHKTNQSLHQSVNQDFSWFAGYRVSSSQTG</sequence>
<proteinExistence type="predicted"/>
<dbReference type="EMBL" id="GGEC01042788">
    <property type="protein sequence ID" value="MBX23272.1"/>
    <property type="molecule type" value="Transcribed_RNA"/>
</dbReference>